<dbReference type="Proteomes" id="UP000295176">
    <property type="component" value="Unassembled WGS sequence"/>
</dbReference>
<keyword evidence="1" id="KW-1133">Transmembrane helix</keyword>
<evidence type="ECO:0000313" key="2">
    <source>
        <dbReference type="EMBL" id="TDP87861.1"/>
    </source>
</evidence>
<protein>
    <submittedName>
        <fullName evidence="2">Uncharacterized protein</fullName>
    </submittedName>
</protein>
<keyword evidence="1" id="KW-0812">Transmembrane</keyword>
<feature type="transmembrane region" description="Helical" evidence="1">
    <location>
        <begin position="23"/>
        <end position="42"/>
    </location>
</feature>
<feature type="transmembrane region" description="Helical" evidence="1">
    <location>
        <begin position="102"/>
        <end position="126"/>
    </location>
</feature>
<evidence type="ECO:0000313" key="3">
    <source>
        <dbReference type="Proteomes" id="UP000295176"/>
    </source>
</evidence>
<keyword evidence="1" id="KW-0472">Membrane</keyword>
<name>A0A4R6RMF4_9FIRM</name>
<feature type="transmembrane region" description="Helical" evidence="1">
    <location>
        <begin position="138"/>
        <end position="159"/>
    </location>
</feature>
<proteinExistence type="predicted"/>
<sequence length="179" mass="21223">MYFEWLIVLRDYFKTTKKNERRIEIISPIVVSLIVSIIYWWLNLSSVALIHLRSILPPTISILIGFSMTGLTIIITSDNNAIRRIKNQFTKGRKIVRREITLYQWLVIMFIYTIIVEIFLLLFIFFSAFLIQVITFEVLAVVLLFIQVIFLLHIFLVLLRNMAYIYFIFYNNTEEGGDL</sequence>
<dbReference type="RefSeq" id="WP_133531192.1">
    <property type="nucleotide sequence ID" value="NZ_SNXX01000037.1"/>
</dbReference>
<comment type="caution">
    <text evidence="2">The sequence shown here is derived from an EMBL/GenBank/DDBJ whole genome shotgun (WGS) entry which is preliminary data.</text>
</comment>
<gene>
    <name evidence="2" type="ORF">C7957_13718</name>
</gene>
<accession>A0A4R6RMF4</accession>
<reference evidence="2 3" key="1">
    <citation type="submission" date="2019-03" db="EMBL/GenBank/DDBJ databases">
        <title>Subsurface microbial communities from deep shales in Ohio and West Virginia, USA.</title>
        <authorList>
            <person name="Wrighton K."/>
        </authorList>
    </citation>
    <scope>NUCLEOTIDE SEQUENCE [LARGE SCALE GENOMIC DNA]</scope>
    <source>
        <strain evidence="2 3">MSL 7</strain>
    </source>
</reference>
<dbReference type="EMBL" id="SNXX01000037">
    <property type="protein sequence ID" value="TDP87861.1"/>
    <property type="molecule type" value="Genomic_DNA"/>
</dbReference>
<dbReference type="AlphaFoldDB" id="A0A4R6RMF4"/>
<evidence type="ECO:0000256" key="1">
    <source>
        <dbReference type="SAM" id="Phobius"/>
    </source>
</evidence>
<feature type="transmembrane region" description="Helical" evidence="1">
    <location>
        <begin position="62"/>
        <end position="81"/>
    </location>
</feature>
<organism evidence="2 3">
    <name type="scientific">Halanaerobium saccharolyticum</name>
    <dbReference type="NCBI Taxonomy" id="43595"/>
    <lineage>
        <taxon>Bacteria</taxon>
        <taxon>Bacillati</taxon>
        <taxon>Bacillota</taxon>
        <taxon>Clostridia</taxon>
        <taxon>Halanaerobiales</taxon>
        <taxon>Halanaerobiaceae</taxon>
        <taxon>Halanaerobium</taxon>
    </lineage>
</organism>